<proteinExistence type="predicted"/>
<evidence type="ECO:0000313" key="2">
    <source>
        <dbReference type="Proteomes" id="UP000605099"/>
    </source>
</evidence>
<dbReference type="EMBL" id="BMLK01000022">
    <property type="protein sequence ID" value="GGN58153.1"/>
    <property type="molecule type" value="Genomic_DNA"/>
</dbReference>
<dbReference type="Proteomes" id="UP000605099">
    <property type="component" value="Unassembled WGS sequence"/>
</dbReference>
<protein>
    <submittedName>
        <fullName evidence="1">Uncharacterized protein</fullName>
    </submittedName>
</protein>
<gene>
    <name evidence="1" type="ORF">GCM10011349_37470</name>
</gene>
<keyword evidence="2" id="KW-1185">Reference proteome</keyword>
<sequence>MLPDWLPVNPNLNYINEMQDRIAETAQREARQRRTLADAASFSLQAAQYAVESLIEQMAWFEERLEADQEIALYIVGGPAGVSFFPTSVIPINPDKVAFRGEDQDGRPFAIIQHVSQLNFAMQAARVAPEEKPRRIGFHHPEEE</sequence>
<reference evidence="2" key="1">
    <citation type="journal article" date="2019" name="Int. J. Syst. Evol. Microbiol.">
        <title>The Global Catalogue of Microorganisms (GCM) 10K type strain sequencing project: providing services to taxonomists for standard genome sequencing and annotation.</title>
        <authorList>
            <consortium name="The Broad Institute Genomics Platform"/>
            <consortium name="The Broad Institute Genome Sequencing Center for Infectious Disease"/>
            <person name="Wu L."/>
            <person name="Ma J."/>
        </authorList>
    </citation>
    <scope>NUCLEOTIDE SEQUENCE [LARGE SCALE GENOMIC DNA]</scope>
    <source>
        <strain evidence="2">CGMCC 1.6784</strain>
    </source>
</reference>
<dbReference type="RefSeq" id="WP_188822135.1">
    <property type="nucleotide sequence ID" value="NZ_BMLK01000022.1"/>
</dbReference>
<accession>A0ABQ2JWG3</accession>
<dbReference type="InterPro" id="IPR046171">
    <property type="entry name" value="DUF6173"/>
</dbReference>
<organism evidence="1 2">
    <name type="scientific">Novosphingobium indicum</name>
    <dbReference type="NCBI Taxonomy" id="462949"/>
    <lineage>
        <taxon>Bacteria</taxon>
        <taxon>Pseudomonadati</taxon>
        <taxon>Pseudomonadota</taxon>
        <taxon>Alphaproteobacteria</taxon>
        <taxon>Sphingomonadales</taxon>
        <taxon>Sphingomonadaceae</taxon>
        <taxon>Novosphingobium</taxon>
    </lineage>
</organism>
<comment type="caution">
    <text evidence="1">The sequence shown here is derived from an EMBL/GenBank/DDBJ whole genome shotgun (WGS) entry which is preliminary data.</text>
</comment>
<evidence type="ECO:0000313" key="1">
    <source>
        <dbReference type="EMBL" id="GGN58153.1"/>
    </source>
</evidence>
<name>A0ABQ2JWG3_9SPHN</name>
<dbReference type="Pfam" id="PF19670">
    <property type="entry name" value="DUF6173"/>
    <property type="match status" value="1"/>
</dbReference>